<proteinExistence type="predicted"/>
<keyword evidence="3" id="KW-1185">Reference proteome</keyword>
<protein>
    <submittedName>
        <fullName evidence="2">9377_t:CDS:1</fullName>
    </submittedName>
</protein>
<sequence length="406" mass="46783">MSTDAYFEDLTYCSLLGFLEHKRPTEKDKAYSLYKGTLSFISKDDTIKSERRTRTQACLKHFKEQADLVAVKQYWMDLKKKQLEDLISLEESLHVLDATKDTRNQGHLLRNTITKIIEKRSTTNHILKENNALKSNPLNIRNDNVANAYSKGTSSEKVKEPQENGKSACKDNLKRKRDDDDEPDYEELSLLFDESNEDALVECIDEKVLEQENILPQDQQKNIDTGIVESFYKYQKTIPKTQILDLNGESLYDCKNLTTEVILQLSQEFAEKNFWKTMPPEKNIREYFDANCAKNADDNHNIEKLDGEVQALSTNYARNEKASPFKKARIGRRVDMKSTLIKTTNKFEIIYGEVSGGLGPLRIPTACRKKRAGIYRFGLVDRCRLPSDEDEFGILEDAYCILKLLE</sequence>
<feature type="compositionally biased region" description="Basic and acidic residues" evidence="1">
    <location>
        <begin position="154"/>
        <end position="178"/>
    </location>
</feature>
<gene>
    <name evidence="2" type="ORF">RFULGI_LOCUS12988</name>
</gene>
<reference evidence="2" key="1">
    <citation type="submission" date="2021-06" db="EMBL/GenBank/DDBJ databases">
        <authorList>
            <person name="Kallberg Y."/>
            <person name="Tangrot J."/>
            <person name="Rosling A."/>
        </authorList>
    </citation>
    <scope>NUCLEOTIDE SEQUENCE</scope>
    <source>
        <strain evidence="2">IN212</strain>
    </source>
</reference>
<evidence type="ECO:0000256" key="1">
    <source>
        <dbReference type="SAM" id="MobiDB-lite"/>
    </source>
</evidence>
<accession>A0A9N9NJ31</accession>
<organism evidence="2 3">
    <name type="scientific">Racocetra fulgida</name>
    <dbReference type="NCBI Taxonomy" id="60492"/>
    <lineage>
        <taxon>Eukaryota</taxon>
        <taxon>Fungi</taxon>
        <taxon>Fungi incertae sedis</taxon>
        <taxon>Mucoromycota</taxon>
        <taxon>Glomeromycotina</taxon>
        <taxon>Glomeromycetes</taxon>
        <taxon>Diversisporales</taxon>
        <taxon>Gigasporaceae</taxon>
        <taxon>Racocetra</taxon>
    </lineage>
</organism>
<comment type="caution">
    <text evidence="2">The sequence shown here is derived from an EMBL/GenBank/DDBJ whole genome shotgun (WGS) entry which is preliminary data.</text>
</comment>
<evidence type="ECO:0000313" key="3">
    <source>
        <dbReference type="Proteomes" id="UP000789396"/>
    </source>
</evidence>
<feature type="non-terminal residue" evidence="2">
    <location>
        <position position="406"/>
    </location>
</feature>
<evidence type="ECO:0000313" key="2">
    <source>
        <dbReference type="EMBL" id="CAG8742557.1"/>
    </source>
</evidence>
<feature type="region of interest" description="Disordered" evidence="1">
    <location>
        <begin position="150"/>
        <end position="182"/>
    </location>
</feature>
<dbReference type="OrthoDB" id="2446509at2759"/>
<dbReference type="Proteomes" id="UP000789396">
    <property type="component" value="Unassembled WGS sequence"/>
</dbReference>
<dbReference type="AlphaFoldDB" id="A0A9N9NJ31"/>
<dbReference type="EMBL" id="CAJVPZ010032738">
    <property type="protein sequence ID" value="CAG8742557.1"/>
    <property type="molecule type" value="Genomic_DNA"/>
</dbReference>
<name>A0A9N9NJ31_9GLOM</name>